<proteinExistence type="predicted"/>
<feature type="chain" id="PRO_5019252870" evidence="2">
    <location>
        <begin position="19"/>
        <end position="116"/>
    </location>
</feature>
<sequence length="116" mass="10923">MQDIALLLAFLTATSVVAQKPYGPPPVPSGGPAALGANSGKNSTKLGATASSPSAALSTGSPKGGASGSTKTNDTIGSPAIGPTKATQTAGVVGPLSQSGGLVSLAGLGIAFAVFM</sequence>
<feature type="region of interest" description="Disordered" evidence="1">
    <location>
        <begin position="20"/>
        <end position="90"/>
    </location>
</feature>
<evidence type="ECO:0000256" key="1">
    <source>
        <dbReference type="SAM" id="MobiDB-lite"/>
    </source>
</evidence>
<feature type="compositionally biased region" description="Low complexity" evidence="1">
    <location>
        <begin position="46"/>
        <end position="61"/>
    </location>
</feature>
<gene>
    <name evidence="3" type="ORF">OnM2_098028</name>
</gene>
<dbReference type="EMBL" id="MCFK01009804">
    <property type="protein sequence ID" value="RKF54398.1"/>
    <property type="molecule type" value="Genomic_DNA"/>
</dbReference>
<dbReference type="OrthoDB" id="3600086at2759"/>
<reference evidence="3 4" key="1">
    <citation type="journal article" date="2018" name="BMC Genomics">
        <title>Comparative genome analyses reveal sequence features reflecting distinct modes of host-adaptation between dicot and monocot powdery mildew.</title>
        <authorList>
            <person name="Wu Y."/>
            <person name="Ma X."/>
            <person name="Pan Z."/>
            <person name="Kale S.D."/>
            <person name="Song Y."/>
            <person name="King H."/>
            <person name="Zhang Q."/>
            <person name="Presley C."/>
            <person name="Deng X."/>
            <person name="Wei C.I."/>
            <person name="Xiao S."/>
        </authorList>
    </citation>
    <scope>NUCLEOTIDE SEQUENCE [LARGE SCALE GENOMIC DNA]</scope>
    <source>
        <strain evidence="3">UMSG2</strain>
    </source>
</reference>
<accession>A0A420HAH0</accession>
<organism evidence="3 4">
    <name type="scientific">Erysiphe neolycopersici</name>
    <dbReference type="NCBI Taxonomy" id="212602"/>
    <lineage>
        <taxon>Eukaryota</taxon>
        <taxon>Fungi</taxon>
        <taxon>Dikarya</taxon>
        <taxon>Ascomycota</taxon>
        <taxon>Pezizomycotina</taxon>
        <taxon>Leotiomycetes</taxon>
        <taxon>Erysiphales</taxon>
        <taxon>Erysiphaceae</taxon>
        <taxon>Erysiphe</taxon>
    </lineage>
</organism>
<dbReference type="AlphaFoldDB" id="A0A420HAH0"/>
<dbReference type="Proteomes" id="UP000286134">
    <property type="component" value="Unassembled WGS sequence"/>
</dbReference>
<evidence type="ECO:0000256" key="2">
    <source>
        <dbReference type="SAM" id="SignalP"/>
    </source>
</evidence>
<keyword evidence="4" id="KW-1185">Reference proteome</keyword>
<protein>
    <submittedName>
        <fullName evidence="3">Uncharacterized protein</fullName>
    </submittedName>
</protein>
<feature type="signal peptide" evidence="2">
    <location>
        <begin position="1"/>
        <end position="18"/>
    </location>
</feature>
<comment type="caution">
    <text evidence="3">The sequence shown here is derived from an EMBL/GenBank/DDBJ whole genome shotgun (WGS) entry which is preliminary data.</text>
</comment>
<dbReference type="STRING" id="212602.A0A420HAH0"/>
<evidence type="ECO:0000313" key="4">
    <source>
        <dbReference type="Proteomes" id="UP000286134"/>
    </source>
</evidence>
<evidence type="ECO:0000313" key="3">
    <source>
        <dbReference type="EMBL" id="RKF54398.1"/>
    </source>
</evidence>
<name>A0A420HAH0_9PEZI</name>
<keyword evidence="2" id="KW-0732">Signal</keyword>